<dbReference type="Gene3D" id="3.40.50.2300">
    <property type="match status" value="2"/>
</dbReference>
<dbReference type="InterPro" id="IPR010982">
    <property type="entry name" value="Lambda_DNA-bd_dom_sf"/>
</dbReference>
<dbReference type="Pfam" id="PF00356">
    <property type="entry name" value="LacI"/>
    <property type="match status" value="1"/>
</dbReference>
<dbReference type="Pfam" id="PF13377">
    <property type="entry name" value="Peripla_BP_3"/>
    <property type="match status" value="1"/>
</dbReference>
<dbReference type="InterPro" id="IPR046335">
    <property type="entry name" value="LacI/GalR-like_sensor"/>
</dbReference>
<keyword evidence="3" id="KW-0804">Transcription</keyword>
<organism evidence="5 6">
    <name type="scientific">Cryptosporangium minutisporangium</name>
    <dbReference type="NCBI Taxonomy" id="113569"/>
    <lineage>
        <taxon>Bacteria</taxon>
        <taxon>Bacillati</taxon>
        <taxon>Actinomycetota</taxon>
        <taxon>Actinomycetes</taxon>
        <taxon>Cryptosporangiales</taxon>
        <taxon>Cryptosporangiaceae</taxon>
        <taxon>Cryptosporangium</taxon>
    </lineage>
</organism>
<keyword evidence="1" id="KW-0805">Transcription regulation</keyword>
<evidence type="ECO:0000313" key="5">
    <source>
        <dbReference type="EMBL" id="GAA3383437.1"/>
    </source>
</evidence>
<dbReference type="PROSITE" id="PS50932">
    <property type="entry name" value="HTH_LACI_2"/>
    <property type="match status" value="1"/>
</dbReference>
<proteinExistence type="predicted"/>
<evidence type="ECO:0000313" key="6">
    <source>
        <dbReference type="Proteomes" id="UP001501676"/>
    </source>
</evidence>
<keyword evidence="6" id="KW-1185">Reference proteome</keyword>
<evidence type="ECO:0000256" key="2">
    <source>
        <dbReference type="ARBA" id="ARBA00023125"/>
    </source>
</evidence>
<dbReference type="GO" id="GO:0003677">
    <property type="term" value="F:DNA binding"/>
    <property type="evidence" value="ECO:0007669"/>
    <property type="project" value="UniProtKB-KW"/>
</dbReference>
<dbReference type="Gene3D" id="1.10.260.40">
    <property type="entry name" value="lambda repressor-like DNA-binding domains"/>
    <property type="match status" value="1"/>
</dbReference>
<gene>
    <name evidence="5" type="ORF">GCM10020369_09310</name>
</gene>
<dbReference type="PANTHER" id="PTHR30146">
    <property type="entry name" value="LACI-RELATED TRANSCRIPTIONAL REPRESSOR"/>
    <property type="match status" value="1"/>
</dbReference>
<evidence type="ECO:0000259" key="4">
    <source>
        <dbReference type="PROSITE" id="PS50932"/>
    </source>
</evidence>
<keyword evidence="2 5" id="KW-0238">DNA-binding</keyword>
<sequence>MAADAKARKPAQRRVTSTDVARSLGISRATVGYVLNNTPGQSIPEVTRKRVLDEAARLGYRPHAAAQALARGSSRIVLHVLPDWPMEFTMREYLDETAQLLDRAGYSLVTWTRHLGDRSRPLWETLDPAVVTGHLPFTAEELDALRAAGVQHVHPERPVTGSLADIPAVGEGAVRQVDHLADRGHTSIAVAGTTDARLTVLAEARIKAARRRARERGIPLTRAVHLHADPAAAGRAVARWVRAGVTAVVAFNDESAAAILSAALGQGLRVPDDLAVVGHDDTPFAALYYPPMSSVRLDSRGVGRYFAEVALTIVRGGSAAEIPLPELHTEVVTRATT</sequence>
<dbReference type="SMART" id="SM00354">
    <property type="entry name" value="HTH_LACI"/>
    <property type="match status" value="1"/>
</dbReference>
<feature type="domain" description="HTH lacI-type" evidence="4">
    <location>
        <begin position="15"/>
        <end position="71"/>
    </location>
</feature>
<dbReference type="Proteomes" id="UP001501676">
    <property type="component" value="Unassembled WGS sequence"/>
</dbReference>
<protein>
    <submittedName>
        <fullName evidence="5">LacI family DNA-binding transcriptional regulator</fullName>
    </submittedName>
</protein>
<name>A0ABP6SR48_9ACTN</name>
<dbReference type="SUPFAM" id="SSF53822">
    <property type="entry name" value="Periplasmic binding protein-like I"/>
    <property type="match status" value="1"/>
</dbReference>
<evidence type="ECO:0000256" key="1">
    <source>
        <dbReference type="ARBA" id="ARBA00023015"/>
    </source>
</evidence>
<dbReference type="CDD" id="cd01392">
    <property type="entry name" value="HTH_LacI"/>
    <property type="match status" value="1"/>
</dbReference>
<reference evidence="6" key="1">
    <citation type="journal article" date="2019" name="Int. J. Syst. Evol. Microbiol.">
        <title>The Global Catalogue of Microorganisms (GCM) 10K type strain sequencing project: providing services to taxonomists for standard genome sequencing and annotation.</title>
        <authorList>
            <consortium name="The Broad Institute Genomics Platform"/>
            <consortium name="The Broad Institute Genome Sequencing Center for Infectious Disease"/>
            <person name="Wu L."/>
            <person name="Ma J."/>
        </authorList>
    </citation>
    <scope>NUCLEOTIDE SEQUENCE [LARGE SCALE GENOMIC DNA]</scope>
    <source>
        <strain evidence="6">JCM 9458</strain>
    </source>
</reference>
<dbReference type="InterPro" id="IPR028082">
    <property type="entry name" value="Peripla_BP_I"/>
</dbReference>
<accession>A0ABP6SR48</accession>
<dbReference type="RefSeq" id="WP_345726693.1">
    <property type="nucleotide sequence ID" value="NZ_BAAAYN010000005.1"/>
</dbReference>
<evidence type="ECO:0000256" key="3">
    <source>
        <dbReference type="ARBA" id="ARBA00023163"/>
    </source>
</evidence>
<comment type="caution">
    <text evidence="5">The sequence shown here is derived from an EMBL/GenBank/DDBJ whole genome shotgun (WGS) entry which is preliminary data.</text>
</comment>
<dbReference type="EMBL" id="BAAAYN010000005">
    <property type="protein sequence ID" value="GAA3383437.1"/>
    <property type="molecule type" value="Genomic_DNA"/>
</dbReference>
<dbReference type="InterPro" id="IPR000843">
    <property type="entry name" value="HTH_LacI"/>
</dbReference>
<dbReference type="SUPFAM" id="SSF47413">
    <property type="entry name" value="lambda repressor-like DNA-binding domains"/>
    <property type="match status" value="1"/>
</dbReference>
<dbReference type="PANTHER" id="PTHR30146:SF153">
    <property type="entry name" value="LACTOSE OPERON REPRESSOR"/>
    <property type="match status" value="1"/>
</dbReference>